<organism evidence="4 5">
    <name type="scientific">Sphaeroforma arctica JP610</name>
    <dbReference type="NCBI Taxonomy" id="667725"/>
    <lineage>
        <taxon>Eukaryota</taxon>
        <taxon>Ichthyosporea</taxon>
        <taxon>Ichthyophonida</taxon>
        <taxon>Sphaeroforma</taxon>
    </lineage>
</organism>
<dbReference type="PANTHER" id="PTHR12271:SF127">
    <property type="entry name" value="SPECKLE TARGETED PIP5K1A-REGULATED POLY(A) POLYMERASE"/>
    <property type="match status" value="1"/>
</dbReference>
<dbReference type="Gene3D" id="1.10.1410.10">
    <property type="match status" value="1"/>
</dbReference>
<name>A0A0L0FWV6_9EUKA</name>
<dbReference type="STRING" id="667725.A0A0L0FWV6"/>
<proteinExistence type="predicted"/>
<dbReference type="GeneID" id="25906866"/>
<evidence type="ECO:0000259" key="3">
    <source>
        <dbReference type="PROSITE" id="PS50102"/>
    </source>
</evidence>
<dbReference type="GO" id="GO:0031123">
    <property type="term" value="P:RNA 3'-end processing"/>
    <property type="evidence" value="ECO:0007669"/>
    <property type="project" value="TreeGrafter"/>
</dbReference>
<feature type="compositionally biased region" description="Basic and acidic residues" evidence="2">
    <location>
        <begin position="639"/>
        <end position="650"/>
    </location>
</feature>
<evidence type="ECO:0000313" key="5">
    <source>
        <dbReference type="Proteomes" id="UP000054560"/>
    </source>
</evidence>
<evidence type="ECO:0000256" key="2">
    <source>
        <dbReference type="SAM" id="MobiDB-lite"/>
    </source>
</evidence>
<dbReference type="OrthoDB" id="5990008at2759"/>
<dbReference type="InterPro" id="IPR000504">
    <property type="entry name" value="RRM_dom"/>
</dbReference>
<dbReference type="Gene3D" id="3.30.160.60">
    <property type="entry name" value="Classic Zinc Finger"/>
    <property type="match status" value="1"/>
</dbReference>
<protein>
    <recommendedName>
        <fullName evidence="3">RRM domain-containing protein</fullName>
    </recommendedName>
</protein>
<dbReference type="EMBL" id="KQ242047">
    <property type="protein sequence ID" value="KNC81312.1"/>
    <property type="molecule type" value="Genomic_DNA"/>
</dbReference>
<dbReference type="GO" id="GO:0003723">
    <property type="term" value="F:RNA binding"/>
    <property type="evidence" value="ECO:0007669"/>
    <property type="project" value="UniProtKB-UniRule"/>
</dbReference>
<feature type="domain" description="RRM" evidence="3">
    <location>
        <begin position="50"/>
        <end position="126"/>
    </location>
</feature>
<dbReference type="SUPFAM" id="SSF81631">
    <property type="entry name" value="PAP/OAS1 substrate-binding domain"/>
    <property type="match status" value="1"/>
</dbReference>
<dbReference type="PROSITE" id="PS50102">
    <property type="entry name" value="RRM"/>
    <property type="match status" value="1"/>
</dbReference>
<dbReference type="InterPro" id="IPR054708">
    <property type="entry name" value="MTPAP-like_central"/>
</dbReference>
<dbReference type="SMART" id="SM00360">
    <property type="entry name" value="RRM"/>
    <property type="match status" value="1"/>
</dbReference>
<dbReference type="InterPro" id="IPR012677">
    <property type="entry name" value="Nucleotide-bd_a/b_plait_sf"/>
</dbReference>
<gene>
    <name evidence="4" type="ORF">SARC_06362</name>
</gene>
<dbReference type="GO" id="GO:1990817">
    <property type="term" value="F:poly(A) RNA polymerase activity"/>
    <property type="evidence" value="ECO:0007669"/>
    <property type="project" value="TreeGrafter"/>
</dbReference>
<accession>A0A0L0FWV6</accession>
<dbReference type="Gene3D" id="3.30.70.330">
    <property type="match status" value="1"/>
</dbReference>
<keyword evidence="1" id="KW-0694">RNA-binding</keyword>
<dbReference type="CDD" id="cd05402">
    <property type="entry name" value="NT_PAP_TUTase"/>
    <property type="match status" value="1"/>
</dbReference>
<dbReference type="eggNOG" id="KOG2277">
    <property type="taxonomic scope" value="Eukaryota"/>
</dbReference>
<dbReference type="SUPFAM" id="SSF54928">
    <property type="entry name" value="RNA-binding domain, RBD"/>
    <property type="match status" value="1"/>
</dbReference>
<reference evidence="4 5" key="1">
    <citation type="submission" date="2011-02" db="EMBL/GenBank/DDBJ databases">
        <title>The Genome Sequence of Sphaeroforma arctica JP610.</title>
        <authorList>
            <consortium name="The Broad Institute Genome Sequencing Platform"/>
            <person name="Russ C."/>
            <person name="Cuomo C."/>
            <person name="Young S.K."/>
            <person name="Zeng Q."/>
            <person name="Gargeya S."/>
            <person name="Alvarado L."/>
            <person name="Berlin A."/>
            <person name="Chapman S.B."/>
            <person name="Chen Z."/>
            <person name="Freedman E."/>
            <person name="Gellesch M."/>
            <person name="Goldberg J."/>
            <person name="Griggs A."/>
            <person name="Gujja S."/>
            <person name="Heilman E."/>
            <person name="Heiman D."/>
            <person name="Howarth C."/>
            <person name="Mehta T."/>
            <person name="Neiman D."/>
            <person name="Pearson M."/>
            <person name="Roberts A."/>
            <person name="Saif S."/>
            <person name="Shea T."/>
            <person name="Shenoy N."/>
            <person name="Sisk P."/>
            <person name="Stolte C."/>
            <person name="Sykes S."/>
            <person name="White J."/>
            <person name="Yandava C."/>
            <person name="Burger G."/>
            <person name="Gray M.W."/>
            <person name="Holland P.W.H."/>
            <person name="King N."/>
            <person name="Lang F.B.F."/>
            <person name="Roger A.J."/>
            <person name="Ruiz-Trillo I."/>
            <person name="Haas B."/>
            <person name="Nusbaum C."/>
            <person name="Birren B."/>
        </authorList>
    </citation>
    <scope>NUCLEOTIDE SEQUENCE [LARGE SCALE GENOMIC DNA]</scope>
    <source>
        <strain evidence="4 5">JP610</strain>
    </source>
</reference>
<dbReference type="RefSeq" id="XP_014155214.1">
    <property type="nucleotide sequence ID" value="XM_014299739.1"/>
</dbReference>
<dbReference type="Proteomes" id="UP000054560">
    <property type="component" value="Unassembled WGS sequence"/>
</dbReference>
<feature type="region of interest" description="Disordered" evidence="2">
    <location>
        <begin position="639"/>
        <end position="675"/>
    </location>
</feature>
<dbReference type="InterPro" id="IPR035979">
    <property type="entry name" value="RBD_domain_sf"/>
</dbReference>
<dbReference type="Pfam" id="PF00076">
    <property type="entry name" value="RRM_1"/>
    <property type="match status" value="1"/>
</dbReference>
<dbReference type="SUPFAM" id="SSF81301">
    <property type="entry name" value="Nucleotidyltransferase"/>
    <property type="match status" value="1"/>
</dbReference>
<dbReference type="AlphaFoldDB" id="A0A0L0FWV6"/>
<evidence type="ECO:0000313" key="4">
    <source>
        <dbReference type="EMBL" id="KNC81312.1"/>
    </source>
</evidence>
<dbReference type="Gene3D" id="3.30.460.10">
    <property type="entry name" value="Beta Polymerase, domain 2"/>
    <property type="match status" value="1"/>
</dbReference>
<dbReference type="PANTHER" id="PTHR12271">
    <property type="entry name" value="POLY A POLYMERASE CID PAP -RELATED"/>
    <property type="match status" value="1"/>
</dbReference>
<evidence type="ECO:0000256" key="1">
    <source>
        <dbReference type="PROSITE-ProRule" id="PRU00176"/>
    </source>
</evidence>
<dbReference type="InterPro" id="IPR043519">
    <property type="entry name" value="NT_sf"/>
</dbReference>
<dbReference type="Pfam" id="PF22600">
    <property type="entry name" value="MTPAP-like_central"/>
    <property type="match status" value="1"/>
</dbReference>
<sequence>MDMDEEAKRFCDLCHVVVAGDDDDWEVHVQGKKHKHHEEALAALQAEARRTIFVRGFSKADTGIDELASVFSHVGLVKTVVFDPKGKTFAFVEFEKEEIAASVVSGCANKPLYLGDRKLTIKPRDVPTSLRVTKQENNVFIDNLQDNLKTIVAEYEEPDIQKGPDDAKADSVLRQLYSRTALSQADRAARQTICEEVTAMLQGVAPGCSIELFGSTVNNLGGCWCDVDMCLLLPKELHSSDYSELMTSIVGVMKRAGCRNVGKHQAKCPVVRFTYGEHNLACDLSFENRLAIKNSELMKSFADCDDRVRPIMYALKAWRVSRNVQITSYALMVMALRYLIDRGTLDPVQQPSEEAGAEVVDNWNISYKPLDVDDARNDRTSCTELLYRLFMYLHTYDYANRVLTINASLNTQLYFPPHIKKSAMVESFEGAVDGLKVMRGGNICVQDPFELSHNLTASVRSENHRHFIDELARALRIMESYATLPDSEMSVDGDKTLPEGCYWPPSVLVRLTDQSKETEEDKKGKAKEKRKYAPDYVWGKLGPNSNRSRPVVSKSMHLDIDAYSTADALCGILQTIWDKYSLDVSADDRIEDKAEPENATSTSETKQFPVLPSRSVYRVLLTCRGNTWVGGRKARRAARRELENSRKRLADGQLGSGSTSKMKMADGSSASETEKPPLWTAVVKVKPREVDSHALAEDPKAKAGFNVHVHLISGDKPCFEEFYALAKKHVLHPSDIHPTA</sequence>
<keyword evidence="5" id="KW-1185">Reference proteome</keyword>